<comment type="caution">
    <text evidence="3">The sequence shown here is derived from an EMBL/GenBank/DDBJ whole genome shotgun (WGS) entry which is preliminary data.</text>
</comment>
<dbReference type="PANTHER" id="PTHR30627:SF24">
    <property type="entry name" value="PENICILLIN-BINDING PROTEIN 4B"/>
    <property type="match status" value="1"/>
</dbReference>
<gene>
    <name evidence="3" type="ORF">GCM10010466_14040</name>
</gene>
<dbReference type="RefSeq" id="WP_344857050.1">
    <property type="nucleotide sequence ID" value="NZ_BAAAUT010000008.1"/>
</dbReference>
<proteinExistence type="predicted"/>
<evidence type="ECO:0000259" key="2">
    <source>
        <dbReference type="Pfam" id="PF21922"/>
    </source>
</evidence>
<accession>A0ABP6MXA9</accession>
<dbReference type="InterPro" id="IPR036138">
    <property type="entry name" value="PBP_dimer_sf"/>
</dbReference>
<name>A0ABP6MXA9_9ACTN</name>
<dbReference type="Gene3D" id="3.40.710.10">
    <property type="entry name" value="DD-peptidase/beta-lactamase superfamily"/>
    <property type="match status" value="1"/>
</dbReference>
<dbReference type="EMBL" id="BAAAUT010000008">
    <property type="protein sequence ID" value="GAA3124310.1"/>
    <property type="molecule type" value="Genomic_DNA"/>
</dbReference>
<organism evidence="3 4">
    <name type="scientific">Planomonospora alba</name>
    <dbReference type="NCBI Taxonomy" id="161354"/>
    <lineage>
        <taxon>Bacteria</taxon>
        <taxon>Bacillati</taxon>
        <taxon>Actinomycetota</taxon>
        <taxon>Actinomycetes</taxon>
        <taxon>Streptosporangiales</taxon>
        <taxon>Streptosporangiaceae</taxon>
        <taxon>Planomonospora</taxon>
    </lineage>
</organism>
<evidence type="ECO:0000313" key="4">
    <source>
        <dbReference type="Proteomes" id="UP001500320"/>
    </source>
</evidence>
<dbReference type="Proteomes" id="UP001500320">
    <property type="component" value="Unassembled WGS sequence"/>
</dbReference>
<dbReference type="InterPro" id="IPR001460">
    <property type="entry name" value="PCN-bd_Tpept"/>
</dbReference>
<evidence type="ECO:0000259" key="1">
    <source>
        <dbReference type="Pfam" id="PF00905"/>
    </source>
</evidence>
<dbReference type="SUPFAM" id="SSF56601">
    <property type="entry name" value="beta-lactamase/transpeptidase-like"/>
    <property type="match status" value="1"/>
</dbReference>
<dbReference type="InterPro" id="IPR012338">
    <property type="entry name" value="Beta-lactam/transpept-like"/>
</dbReference>
<keyword evidence="4" id="KW-1185">Reference proteome</keyword>
<dbReference type="InterPro" id="IPR050515">
    <property type="entry name" value="Beta-lactam/transpept"/>
</dbReference>
<feature type="domain" description="Penicillin binding protein A dimerisation" evidence="2">
    <location>
        <begin position="60"/>
        <end position="129"/>
    </location>
</feature>
<sequence length="483" mass="50809">MAAPRARRIDIPLRHVAVACGVMLFVLLGRATYIQVFEAARLREDPHNQRASTARFDRPRGEIVLRDGTVVATSRPSDGRHRYRRFYPGGPVHAPVTGHLSFYGATGVEQAEDAVLSGNDPRATVRSIMGGTPARATVRLTIDGRAQRAAYAGLRTTGRPGAAVALDPATGAILAMASHPSYDPNAYTTPDPAELDRTDRRLQTDPRGPLLNRAIRRTYPPGSVFKIVTAAAALSSGGYRPGTEVAAPPVLRLPGASALLRNFRGSACGNGLPPLSYAFKVSCNTPFALLGVKLGQDALREQAEAFGFNAADLAIPLPVARSVYPAGMDRAQTAMSALGQFDDRATPLMLAMISAAVAADGVLMRPYLVQEVRLGDGTVVREAEPSRYRRALGRRDAARLTAMMTGVTRPGGTGRAAAIPDVEVAAKTGTAENAGRDHAVFTGFAPAREPRVAVAVLVEGGGSGGRVAAPIAKEIMQAVLGTG</sequence>
<dbReference type="Pfam" id="PF21922">
    <property type="entry name" value="PBP_dimer_2"/>
    <property type="match status" value="1"/>
</dbReference>
<reference evidence="4" key="1">
    <citation type="journal article" date="2019" name="Int. J. Syst. Evol. Microbiol.">
        <title>The Global Catalogue of Microorganisms (GCM) 10K type strain sequencing project: providing services to taxonomists for standard genome sequencing and annotation.</title>
        <authorList>
            <consortium name="The Broad Institute Genomics Platform"/>
            <consortium name="The Broad Institute Genome Sequencing Center for Infectious Disease"/>
            <person name="Wu L."/>
            <person name="Ma J."/>
        </authorList>
    </citation>
    <scope>NUCLEOTIDE SEQUENCE [LARGE SCALE GENOMIC DNA]</scope>
    <source>
        <strain evidence="4">JCM 9373</strain>
    </source>
</reference>
<dbReference type="Pfam" id="PF00905">
    <property type="entry name" value="Transpeptidase"/>
    <property type="match status" value="1"/>
</dbReference>
<dbReference type="PANTHER" id="PTHR30627">
    <property type="entry name" value="PEPTIDOGLYCAN D,D-TRANSPEPTIDASE"/>
    <property type="match status" value="1"/>
</dbReference>
<feature type="domain" description="Penicillin-binding protein transpeptidase" evidence="1">
    <location>
        <begin position="161"/>
        <end position="477"/>
    </location>
</feature>
<dbReference type="InterPro" id="IPR054120">
    <property type="entry name" value="PBPA_dimer"/>
</dbReference>
<protein>
    <submittedName>
        <fullName evidence="3">Penicillin-binding transpeptidase domain-containing protein</fullName>
    </submittedName>
</protein>
<dbReference type="Gene3D" id="3.90.1310.10">
    <property type="entry name" value="Penicillin-binding protein 2a (Domain 2)"/>
    <property type="match status" value="1"/>
</dbReference>
<evidence type="ECO:0000313" key="3">
    <source>
        <dbReference type="EMBL" id="GAA3124310.1"/>
    </source>
</evidence>
<dbReference type="SUPFAM" id="SSF56519">
    <property type="entry name" value="Penicillin binding protein dimerisation domain"/>
    <property type="match status" value="1"/>
</dbReference>